<feature type="region of interest" description="Disordered" evidence="4">
    <location>
        <begin position="422"/>
        <end position="528"/>
    </location>
</feature>
<feature type="region of interest" description="Disordered" evidence="4">
    <location>
        <begin position="534"/>
        <end position="553"/>
    </location>
</feature>
<dbReference type="PANTHER" id="PTHR15574">
    <property type="entry name" value="WD REPEAT DOMAIN-CONTAINING FAMILY"/>
    <property type="match status" value="1"/>
</dbReference>
<accession>A0A8D8RE33</accession>
<feature type="compositionally biased region" description="Basic and acidic residues" evidence="4">
    <location>
        <begin position="329"/>
        <end position="347"/>
    </location>
</feature>
<dbReference type="PROSITE" id="PS50082">
    <property type="entry name" value="WD_REPEATS_2"/>
    <property type="match status" value="1"/>
</dbReference>
<dbReference type="GO" id="GO:0045944">
    <property type="term" value="P:positive regulation of transcription by RNA polymerase II"/>
    <property type="evidence" value="ECO:0007669"/>
    <property type="project" value="TreeGrafter"/>
</dbReference>
<feature type="compositionally biased region" description="Gly residues" evidence="4">
    <location>
        <begin position="907"/>
        <end position="920"/>
    </location>
</feature>
<dbReference type="EMBL" id="HBUF01158523">
    <property type="protein sequence ID" value="CAG6649583.1"/>
    <property type="molecule type" value="Transcribed_RNA"/>
</dbReference>
<dbReference type="SUPFAM" id="SSF50978">
    <property type="entry name" value="WD40 repeat-like"/>
    <property type="match status" value="1"/>
</dbReference>
<dbReference type="InterPro" id="IPR001680">
    <property type="entry name" value="WD40_rpt"/>
</dbReference>
<dbReference type="InterPro" id="IPR036322">
    <property type="entry name" value="WD40_repeat_dom_sf"/>
</dbReference>
<evidence type="ECO:0000313" key="5">
    <source>
        <dbReference type="EMBL" id="CAG6649583.1"/>
    </source>
</evidence>
<feature type="compositionally biased region" description="Polar residues" evidence="4">
    <location>
        <begin position="538"/>
        <end position="547"/>
    </location>
</feature>
<dbReference type="GO" id="GO:0005737">
    <property type="term" value="C:cytoplasm"/>
    <property type="evidence" value="ECO:0007669"/>
    <property type="project" value="TreeGrafter"/>
</dbReference>
<keyword evidence="2" id="KW-0677">Repeat</keyword>
<feature type="region of interest" description="Disordered" evidence="4">
    <location>
        <begin position="299"/>
        <end position="318"/>
    </location>
</feature>
<dbReference type="InterPro" id="IPR045151">
    <property type="entry name" value="DCAF8"/>
</dbReference>
<feature type="compositionally biased region" description="Polar residues" evidence="4">
    <location>
        <begin position="635"/>
        <end position="644"/>
    </location>
</feature>
<feature type="compositionally biased region" description="Polar residues" evidence="4">
    <location>
        <begin position="567"/>
        <end position="583"/>
    </location>
</feature>
<feature type="compositionally biased region" description="Polar residues" evidence="4">
    <location>
        <begin position="422"/>
        <end position="491"/>
    </location>
</feature>
<feature type="repeat" description="WD" evidence="3">
    <location>
        <begin position="814"/>
        <end position="846"/>
    </location>
</feature>
<feature type="compositionally biased region" description="Polar residues" evidence="4">
    <location>
        <begin position="517"/>
        <end position="528"/>
    </location>
</feature>
<dbReference type="GO" id="GO:0080008">
    <property type="term" value="C:Cul4-RING E3 ubiquitin ligase complex"/>
    <property type="evidence" value="ECO:0007669"/>
    <property type="project" value="TreeGrafter"/>
</dbReference>
<feature type="region of interest" description="Disordered" evidence="4">
    <location>
        <begin position="635"/>
        <end position="760"/>
    </location>
</feature>
<keyword evidence="1 3" id="KW-0853">WD repeat</keyword>
<name>A0A8D8RE33_9HEMI</name>
<feature type="region of interest" description="Disordered" evidence="4">
    <location>
        <begin position="329"/>
        <end position="356"/>
    </location>
</feature>
<feature type="region of interest" description="Disordered" evidence="4">
    <location>
        <begin position="381"/>
        <end position="409"/>
    </location>
</feature>
<feature type="compositionally biased region" description="Gly residues" evidence="4">
    <location>
        <begin position="735"/>
        <end position="746"/>
    </location>
</feature>
<feature type="region of interest" description="Disordered" evidence="4">
    <location>
        <begin position="900"/>
        <end position="920"/>
    </location>
</feature>
<evidence type="ECO:0000256" key="1">
    <source>
        <dbReference type="ARBA" id="ARBA00022574"/>
    </source>
</evidence>
<protein>
    <submittedName>
        <fullName evidence="5">DDB1- and CUL4-associated factor 6</fullName>
    </submittedName>
</protein>
<organism evidence="5">
    <name type="scientific">Cacopsylla melanoneura</name>
    <dbReference type="NCBI Taxonomy" id="428564"/>
    <lineage>
        <taxon>Eukaryota</taxon>
        <taxon>Metazoa</taxon>
        <taxon>Ecdysozoa</taxon>
        <taxon>Arthropoda</taxon>
        <taxon>Hexapoda</taxon>
        <taxon>Insecta</taxon>
        <taxon>Pterygota</taxon>
        <taxon>Neoptera</taxon>
        <taxon>Paraneoptera</taxon>
        <taxon>Hemiptera</taxon>
        <taxon>Sternorrhyncha</taxon>
        <taxon>Psylloidea</taxon>
        <taxon>Psyllidae</taxon>
        <taxon>Psyllinae</taxon>
        <taxon>Cacopsylla</taxon>
    </lineage>
</organism>
<evidence type="ECO:0000256" key="3">
    <source>
        <dbReference type="PROSITE-ProRule" id="PRU00221"/>
    </source>
</evidence>
<dbReference type="Gene3D" id="2.130.10.10">
    <property type="entry name" value="YVTN repeat-like/Quinoprotein amine dehydrogenase"/>
    <property type="match status" value="3"/>
</dbReference>
<feature type="compositionally biased region" description="Gly residues" evidence="4">
    <location>
        <begin position="303"/>
        <end position="316"/>
    </location>
</feature>
<dbReference type="InterPro" id="IPR015943">
    <property type="entry name" value="WD40/YVTN_repeat-like_dom_sf"/>
</dbReference>
<feature type="compositionally biased region" description="Low complexity" evidence="4">
    <location>
        <begin position="504"/>
        <end position="516"/>
    </location>
</feature>
<dbReference type="Pfam" id="PF00400">
    <property type="entry name" value="WD40"/>
    <property type="match status" value="3"/>
</dbReference>
<dbReference type="SMART" id="SM00320">
    <property type="entry name" value="WD40"/>
    <property type="match status" value="7"/>
</dbReference>
<dbReference type="PANTHER" id="PTHR15574:SF39">
    <property type="entry name" value="DDB1- AND CUL4-ASSOCIATED FACTOR 6"/>
    <property type="match status" value="1"/>
</dbReference>
<proteinExistence type="predicted"/>
<evidence type="ECO:0000256" key="4">
    <source>
        <dbReference type="SAM" id="MobiDB-lite"/>
    </source>
</evidence>
<evidence type="ECO:0000256" key="2">
    <source>
        <dbReference type="ARBA" id="ARBA00022737"/>
    </source>
</evidence>
<feature type="region of interest" description="Disordered" evidence="4">
    <location>
        <begin position="560"/>
        <end position="588"/>
    </location>
</feature>
<reference evidence="5" key="1">
    <citation type="submission" date="2021-05" db="EMBL/GenBank/DDBJ databases">
        <authorList>
            <person name="Alioto T."/>
            <person name="Alioto T."/>
            <person name="Gomez Garrido J."/>
        </authorList>
    </citation>
    <scope>NUCLEOTIDE SEQUENCE</scope>
</reference>
<feature type="compositionally biased region" description="Polar residues" evidence="4">
    <location>
        <begin position="651"/>
        <end position="679"/>
    </location>
</feature>
<sequence>MSQRSSRRPTSLFRQIYELPYNDSHKLRLYRSAKGSPSMVQRLSILKKLPIHNGCVNCICWSQNGEYLLSGSDDHHLVVTNATKDFKTEVRYQTNHRANIFNARFLPNRSYTNVISCSGDGLITFSDLSYPIPPSYLPSDTNSFSCHTGTVYELTTIPQDPNTFLSAGEDYTVRCFDLRVKSKCHKIFCKDDILIQCQRAVTTISINEMAPYQMAIGTSDSTVRIFDRRMLGTISAGFTATNTSPVVVFTAPGLDNRPYRITSVAFSPDGQDVLASYSSEYLYLFNLGAPASPPRSYDTMGYAGEGEGGGGSAGGGDDVKACPVRRLRLRGDWSDTGPDARPEREAAESQTRPTVHSTVMQRMTDLLTRILNDPMTRAAITGADREMEPGPITSDETDSESSSNHGHDEDRAALQTLQRETTSTDFVHSMDSNPQPSMDTDTTSTTARNRQTIHQQPGPSMDTANMSEPSANSNPCVRTNTNPIEPSTSIMESEPITPQPIEPTPTLSHPSTSSNPISCSDNTESNVNNSRNVEKLATSHSTIPSTSDDIHMLPSTSPLVSVPSESDNQPTTSFHAVPSTSATAAGDDVSTGMMGFSTFKDQIQDMREGYVKRHGKEPALVSLKVNNTGTMASSISFKPETSATGGPMEPGSSSGINNTLETSRSSPVRQRISETSSMSGDDIGHEPIDDEMDIDQSSGDEQTTRPQFISSVTVQPSQNYILTTEEPPDSYATGSGMGGTSSGSSGGKRKQRGSGFNDEGAVRGIMKQKFTGHRNARTMIKQARFWGDSYVMSGSDCGHVFIWDRHTGALAMCLEGDKHVVNCVSAHPTLPLLATSGIDYDVKIWEPRLEEPGFDLAKAEELIKRNEIMLEETKDTITVPASFMIRMLACLNQIRRGGLNRNRRGGSESGGGEGGGGGGG</sequence>
<feature type="compositionally biased region" description="Polar residues" evidence="4">
    <location>
        <begin position="695"/>
        <end position="722"/>
    </location>
</feature>
<dbReference type="AlphaFoldDB" id="A0A8D8RE33"/>